<dbReference type="PANTHER" id="PTHR36513:SF1">
    <property type="entry name" value="TRANSMEMBRANE PROTEIN"/>
    <property type="match status" value="1"/>
</dbReference>
<keyword evidence="1" id="KW-0378">Hydrolase</keyword>
<reference evidence="1 2" key="1">
    <citation type="submission" date="2019-11" db="EMBL/GenBank/DDBJ databases">
        <title>Spirosoma endbachense sp. nov., isolated from a natural salt meadow.</title>
        <authorList>
            <person name="Rojas J."/>
            <person name="Ambika Manirajan B."/>
            <person name="Ratering S."/>
            <person name="Suarez C."/>
            <person name="Geissler-Plaum R."/>
            <person name="Schnell S."/>
        </authorList>
    </citation>
    <scope>NUCLEOTIDE SEQUENCE [LARGE SCALE GENOMIC DNA]</scope>
    <source>
        <strain evidence="1 2">I-24</strain>
    </source>
</reference>
<evidence type="ECO:0000313" key="1">
    <source>
        <dbReference type="EMBL" id="QHW01437.1"/>
    </source>
</evidence>
<organism evidence="1 2">
    <name type="scientific">Spirosoma endbachense</name>
    <dbReference type="NCBI Taxonomy" id="2666025"/>
    <lineage>
        <taxon>Bacteria</taxon>
        <taxon>Pseudomonadati</taxon>
        <taxon>Bacteroidota</taxon>
        <taxon>Cytophagia</taxon>
        <taxon>Cytophagales</taxon>
        <taxon>Cytophagaceae</taxon>
        <taxon>Spirosoma</taxon>
    </lineage>
</organism>
<dbReference type="Proteomes" id="UP000464577">
    <property type="component" value="Chromosome"/>
</dbReference>
<protein>
    <submittedName>
        <fullName evidence="1">Alpha/beta hydrolase</fullName>
    </submittedName>
</protein>
<gene>
    <name evidence="1" type="ORF">GJR95_23705</name>
</gene>
<dbReference type="SUPFAM" id="SSF53474">
    <property type="entry name" value="alpha/beta-Hydrolases"/>
    <property type="match status" value="1"/>
</dbReference>
<keyword evidence="2" id="KW-1185">Reference proteome</keyword>
<accession>A0A6P1WCC3</accession>
<dbReference type="EMBL" id="CP045997">
    <property type="protein sequence ID" value="QHW01437.1"/>
    <property type="molecule type" value="Genomic_DNA"/>
</dbReference>
<dbReference type="KEGG" id="senf:GJR95_23705"/>
<evidence type="ECO:0000313" key="2">
    <source>
        <dbReference type="Proteomes" id="UP000464577"/>
    </source>
</evidence>
<dbReference type="Gene3D" id="3.40.50.1820">
    <property type="entry name" value="alpha/beta hydrolase"/>
    <property type="match status" value="1"/>
</dbReference>
<dbReference type="PANTHER" id="PTHR36513">
    <property type="entry name" value="ABC TRANSMEMBRANE TYPE-1 DOMAIN-CONTAINING PROTEIN"/>
    <property type="match status" value="1"/>
</dbReference>
<dbReference type="AlphaFoldDB" id="A0A6P1WCC3"/>
<name>A0A6P1WCC3_9BACT</name>
<sequence length="423" mass="47392">MFSGCVTTRVVTDPDCGTPNNVSYTHQTATSYFWGLKQSTDITPPCDPRFNHLNGVTVYSTFGQFLLSTVTLGIVNKRRVEWCCSPYTPALASIGDEEEEKRFTIVPVFYGTDRNVTGNGADLGYGNSRAELTYGICQVSVPITHKIGQIETPAWWKLEFSPNPDKHIVLRETKSLSNSSFYLGLKERLRTSTTKSAFIFVHGYNVNFEAAAKRTAQIYYDLHFDGPPVFYSWPSQGSVAGYPVDESNIEWSTTNIKNFISDFLAKTDAQSIYLIAHSMGNRALTRAVASLMKEQPASTSRIKEIILAAPDIDADVFIRDIAPALTTYKKPITLYVSSVDEALLASKQFHGYPRAGNSGDKLVVLPGVETIDATRAKTDFLGHSYFDSMSRDLFELIKNGLRPEKRNLFKITRQNKIYWELRE</sequence>
<dbReference type="InterPro" id="IPR010297">
    <property type="entry name" value="DUF900_hydrolase"/>
</dbReference>
<dbReference type="InterPro" id="IPR029058">
    <property type="entry name" value="AB_hydrolase_fold"/>
</dbReference>
<dbReference type="GO" id="GO:0016787">
    <property type="term" value="F:hydrolase activity"/>
    <property type="evidence" value="ECO:0007669"/>
    <property type="project" value="UniProtKB-KW"/>
</dbReference>
<proteinExistence type="predicted"/>
<dbReference type="Pfam" id="PF05990">
    <property type="entry name" value="DUF900"/>
    <property type="match status" value="1"/>
</dbReference>